<keyword evidence="3" id="KW-1185">Reference proteome</keyword>
<evidence type="ECO:0000313" key="2">
    <source>
        <dbReference type="EMBL" id="TDD82207.1"/>
    </source>
</evidence>
<sequence>MQPVDGSDDGGPLTSGTGRHTRTAPVREQLAEVAETITYLDQDASEDVDEEPAHTPHRPLAREDLAAELADQIRVSPDSWRPDYTKLMARTGMGRRWCGCLVRDASARAAQPHAPVPHDPRARQL</sequence>
<proteinExistence type="predicted"/>
<dbReference type="AlphaFoldDB" id="A0A4V6PEV2"/>
<protein>
    <submittedName>
        <fullName evidence="2">Uncharacterized protein</fullName>
    </submittedName>
</protein>
<gene>
    <name evidence="2" type="ORF">E1298_23060</name>
</gene>
<dbReference type="RefSeq" id="WP_131896563.1">
    <property type="nucleotide sequence ID" value="NZ_SMKU01000127.1"/>
</dbReference>
<evidence type="ECO:0000256" key="1">
    <source>
        <dbReference type="SAM" id="MobiDB-lite"/>
    </source>
</evidence>
<feature type="region of interest" description="Disordered" evidence="1">
    <location>
        <begin position="42"/>
        <end position="61"/>
    </location>
</feature>
<comment type="caution">
    <text evidence="2">The sequence shown here is derived from an EMBL/GenBank/DDBJ whole genome shotgun (WGS) entry which is preliminary data.</text>
</comment>
<accession>A0A4V6PEV2</accession>
<evidence type="ECO:0000313" key="3">
    <source>
        <dbReference type="Proteomes" id="UP000294513"/>
    </source>
</evidence>
<reference evidence="2 3" key="1">
    <citation type="submission" date="2019-03" db="EMBL/GenBank/DDBJ databases">
        <title>Draft genome sequences of novel Actinobacteria.</title>
        <authorList>
            <person name="Sahin N."/>
            <person name="Ay H."/>
            <person name="Saygin H."/>
        </authorList>
    </citation>
    <scope>NUCLEOTIDE SEQUENCE [LARGE SCALE GENOMIC DNA]</scope>
    <source>
        <strain evidence="2 3">H3C3</strain>
    </source>
</reference>
<name>A0A4V6PEV2_9ACTN</name>
<dbReference type="EMBL" id="SMKU01000127">
    <property type="protein sequence ID" value="TDD82207.1"/>
    <property type="molecule type" value="Genomic_DNA"/>
</dbReference>
<organism evidence="2 3">
    <name type="scientific">Actinomadura rubrisoli</name>
    <dbReference type="NCBI Taxonomy" id="2530368"/>
    <lineage>
        <taxon>Bacteria</taxon>
        <taxon>Bacillati</taxon>
        <taxon>Actinomycetota</taxon>
        <taxon>Actinomycetes</taxon>
        <taxon>Streptosporangiales</taxon>
        <taxon>Thermomonosporaceae</taxon>
        <taxon>Actinomadura</taxon>
    </lineage>
</organism>
<dbReference type="Proteomes" id="UP000294513">
    <property type="component" value="Unassembled WGS sequence"/>
</dbReference>
<feature type="region of interest" description="Disordered" evidence="1">
    <location>
        <begin position="1"/>
        <end position="27"/>
    </location>
</feature>